<dbReference type="SUPFAM" id="SSF51735">
    <property type="entry name" value="NAD(P)-binding Rossmann-fold domains"/>
    <property type="match status" value="1"/>
</dbReference>
<proteinExistence type="predicted"/>
<evidence type="ECO:0000313" key="3">
    <source>
        <dbReference type="EMBL" id="GIF97223.1"/>
    </source>
</evidence>
<accession>A0A8J3KDV2</accession>
<dbReference type="PANTHER" id="PTHR43377">
    <property type="entry name" value="BILIVERDIN REDUCTASE A"/>
    <property type="match status" value="1"/>
</dbReference>
<keyword evidence="4" id="KW-1185">Reference proteome</keyword>
<evidence type="ECO:0000259" key="1">
    <source>
        <dbReference type="Pfam" id="PF01408"/>
    </source>
</evidence>
<protein>
    <submittedName>
        <fullName evidence="3">Dehydrogenase</fullName>
    </submittedName>
</protein>
<dbReference type="Gene3D" id="3.30.360.10">
    <property type="entry name" value="Dihydrodipicolinate Reductase, domain 2"/>
    <property type="match status" value="1"/>
</dbReference>
<evidence type="ECO:0000259" key="2">
    <source>
        <dbReference type="Pfam" id="PF22725"/>
    </source>
</evidence>
<sequence length="337" mass="35941">MSGERKLRAGLIGLGAMGRNHARVLSGLGGVELVAVVDPMGDTAGTLRVPVVSTVDELIAMGVDYAVIACPTALHEEVGLALAANGVSALIEKPLAPSLDAARRLVDAFEKAGLVAGVGHIERYNPALQSLRSRLEAGELGEVFQVVTRRQGPFPHRIADVGVVMDLATHDIDLTSWVTGQAYTSVSAHTVFRSGRPHEDMVAAVGQLSDGSMVNHLVNWLSPLKERSTVITGERGCFVADTLTADLTFYANGAISTEWEALRSFRGVAEGDMVRFAIPKREPLLVEHERFRDAVEGKPSDIVTLRQGLRTVEVAAAVLKSSADRMTVQLPAPEPEG</sequence>
<dbReference type="GO" id="GO:0000166">
    <property type="term" value="F:nucleotide binding"/>
    <property type="evidence" value="ECO:0007669"/>
    <property type="project" value="InterPro"/>
</dbReference>
<evidence type="ECO:0000313" key="4">
    <source>
        <dbReference type="Proteomes" id="UP000659904"/>
    </source>
</evidence>
<name>A0A8J3KDV2_9ACTN</name>
<dbReference type="PANTHER" id="PTHR43377:SF1">
    <property type="entry name" value="BILIVERDIN REDUCTASE A"/>
    <property type="match status" value="1"/>
</dbReference>
<feature type="domain" description="GFO/IDH/MocA-like oxidoreductase" evidence="2">
    <location>
        <begin position="129"/>
        <end position="238"/>
    </location>
</feature>
<dbReference type="Pfam" id="PF22725">
    <property type="entry name" value="GFO_IDH_MocA_C3"/>
    <property type="match status" value="1"/>
</dbReference>
<dbReference type="Gene3D" id="3.40.50.720">
    <property type="entry name" value="NAD(P)-binding Rossmann-like Domain"/>
    <property type="match status" value="1"/>
</dbReference>
<dbReference type="InterPro" id="IPR036291">
    <property type="entry name" value="NAD(P)-bd_dom_sf"/>
</dbReference>
<dbReference type="InterPro" id="IPR000683">
    <property type="entry name" value="Gfo/Idh/MocA-like_OxRdtase_N"/>
</dbReference>
<dbReference type="Pfam" id="PF01408">
    <property type="entry name" value="GFO_IDH_MocA"/>
    <property type="match status" value="1"/>
</dbReference>
<dbReference type="EMBL" id="BONH01000008">
    <property type="protein sequence ID" value="GIF97223.1"/>
    <property type="molecule type" value="Genomic_DNA"/>
</dbReference>
<reference evidence="3 4" key="1">
    <citation type="submission" date="2021-01" db="EMBL/GenBank/DDBJ databases">
        <title>Whole genome shotgun sequence of Catellatospora citrea NBRC 14495.</title>
        <authorList>
            <person name="Komaki H."/>
            <person name="Tamura T."/>
        </authorList>
    </citation>
    <scope>NUCLEOTIDE SEQUENCE [LARGE SCALE GENOMIC DNA]</scope>
    <source>
        <strain evidence="3 4">NBRC 14495</strain>
    </source>
</reference>
<dbReference type="InterPro" id="IPR055170">
    <property type="entry name" value="GFO_IDH_MocA-like_dom"/>
</dbReference>
<dbReference type="SUPFAM" id="SSF55347">
    <property type="entry name" value="Glyceraldehyde-3-phosphate dehydrogenase-like, C-terminal domain"/>
    <property type="match status" value="1"/>
</dbReference>
<dbReference type="InterPro" id="IPR051450">
    <property type="entry name" value="Gfo/Idh/MocA_Oxidoreductases"/>
</dbReference>
<feature type="domain" description="Gfo/Idh/MocA-like oxidoreductase N-terminal" evidence="1">
    <location>
        <begin position="8"/>
        <end position="120"/>
    </location>
</feature>
<comment type="caution">
    <text evidence="3">The sequence shown here is derived from an EMBL/GenBank/DDBJ whole genome shotgun (WGS) entry which is preliminary data.</text>
</comment>
<organism evidence="3 4">
    <name type="scientific">Catellatospora citrea</name>
    <dbReference type="NCBI Taxonomy" id="53366"/>
    <lineage>
        <taxon>Bacteria</taxon>
        <taxon>Bacillati</taxon>
        <taxon>Actinomycetota</taxon>
        <taxon>Actinomycetes</taxon>
        <taxon>Micromonosporales</taxon>
        <taxon>Micromonosporaceae</taxon>
        <taxon>Catellatospora</taxon>
    </lineage>
</organism>
<dbReference type="RefSeq" id="WP_120317949.1">
    <property type="nucleotide sequence ID" value="NZ_BONH01000008.1"/>
</dbReference>
<dbReference type="Proteomes" id="UP000659904">
    <property type="component" value="Unassembled WGS sequence"/>
</dbReference>
<gene>
    <name evidence="3" type="ORF">Cci01nite_23170</name>
</gene>
<dbReference type="AlphaFoldDB" id="A0A8J3KDV2"/>